<dbReference type="SUPFAM" id="SSF47576">
    <property type="entry name" value="Calponin-homology domain, CH-domain"/>
    <property type="match status" value="1"/>
</dbReference>
<organism evidence="4 5">
    <name type="scientific">Aduncisulcus paluster</name>
    <dbReference type="NCBI Taxonomy" id="2918883"/>
    <lineage>
        <taxon>Eukaryota</taxon>
        <taxon>Metamonada</taxon>
        <taxon>Carpediemonas-like organisms</taxon>
        <taxon>Aduncisulcus</taxon>
    </lineage>
</organism>
<dbReference type="EMBL" id="BQXS01010908">
    <property type="protein sequence ID" value="GKT35033.1"/>
    <property type="molecule type" value="Genomic_DNA"/>
</dbReference>
<evidence type="ECO:0000259" key="3">
    <source>
        <dbReference type="PROSITE" id="PS50021"/>
    </source>
</evidence>
<keyword evidence="5" id="KW-1185">Reference proteome</keyword>
<dbReference type="Proteomes" id="UP001057375">
    <property type="component" value="Unassembled WGS sequence"/>
</dbReference>
<dbReference type="Gene3D" id="1.10.418.10">
    <property type="entry name" value="Calponin-like domain"/>
    <property type="match status" value="1"/>
</dbReference>
<evidence type="ECO:0000313" key="4">
    <source>
        <dbReference type="EMBL" id="GKT35033.1"/>
    </source>
</evidence>
<name>A0ABQ5KRD0_9EUKA</name>
<gene>
    <name evidence="4" type="ORF">ADUPG1_008277</name>
</gene>
<proteinExistence type="predicted"/>
<accession>A0ABQ5KRD0</accession>
<comment type="caution">
    <text evidence="4">The sequence shown here is derived from an EMBL/GenBank/DDBJ whole genome shotgun (WGS) entry which is preliminary data.</text>
</comment>
<feature type="coiled-coil region" evidence="1">
    <location>
        <begin position="179"/>
        <end position="220"/>
    </location>
</feature>
<dbReference type="Pfam" id="PF06294">
    <property type="entry name" value="CH_2"/>
    <property type="match status" value="1"/>
</dbReference>
<feature type="compositionally biased region" description="Low complexity" evidence="2">
    <location>
        <begin position="167"/>
        <end position="178"/>
    </location>
</feature>
<dbReference type="InterPro" id="IPR036872">
    <property type="entry name" value="CH_dom_sf"/>
</dbReference>
<dbReference type="InterPro" id="IPR052111">
    <property type="entry name" value="Spermatogenesis_Ciliary_MAP"/>
</dbReference>
<dbReference type="InterPro" id="IPR001715">
    <property type="entry name" value="CH_dom"/>
</dbReference>
<evidence type="ECO:0000256" key="1">
    <source>
        <dbReference type="SAM" id="Coils"/>
    </source>
</evidence>
<feature type="region of interest" description="Disordered" evidence="2">
    <location>
        <begin position="128"/>
        <end position="179"/>
    </location>
</feature>
<evidence type="ECO:0000313" key="5">
    <source>
        <dbReference type="Proteomes" id="UP001057375"/>
    </source>
</evidence>
<feature type="domain" description="Calponin-homology (CH)" evidence="3">
    <location>
        <begin position="14"/>
        <end position="120"/>
    </location>
</feature>
<keyword evidence="1" id="KW-0175">Coiled coil</keyword>
<dbReference type="PANTHER" id="PTHR12509">
    <property type="entry name" value="SPERMATOGENESIS-ASSOCIATED 4-RELATED"/>
    <property type="match status" value="1"/>
</dbReference>
<sequence>MMQSKKSVAYHFSDDVLQALYSWVDEIPLTRPKKNIARDFSDGVLMAQIVNHFFPSRVELHNYSGANSVAQKKYNWQTLNQKVFKRKPFHPVSLQDIDMIIKCVPGAIEKVLLDIQRTIAMHSTDLSPEIHKAPSGHLSQSDSQPQPLFSSQRGTPGRSTFEGMGDSMPMSSAVPPSVLEERERRIRSLEESNHLLEVKVRKLEQLVQLKDARIEALQAKLHSVGVL</sequence>
<feature type="compositionally biased region" description="Polar residues" evidence="2">
    <location>
        <begin position="137"/>
        <end position="158"/>
    </location>
</feature>
<dbReference type="InterPro" id="IPR010441">
    <property type="entry name" value="CH_2"/>
</dbReference>
<dbReference type="PROSITE" id="PS50021">
    <property type="entry name" value="CH"/>
    <property type="match status" value="1"/>
</dbReference>
<protein>
    <recommendedName>
        <fullName evidence="3">Calponin-homology (CH) domain-containing protein</fullName>
    </recommendedName>
</protein>
<evidence type="ECO:0000256" key="2">
    <source>
        <dbReference type="SAM" id="MobiDB-lite"/>
    </source>
</evidence>
<dbReference type="PANTHER" id="PTHR12509:SF9">
    <property type="entry name" value="SPERM FLAGELLAR PROTEIN 1 ISOFORM X1"/>
    <property type="match status" value="1"/>
</dbReference>
<reference evidence="4" key="1">
    <citation type="submission" date="2022-03" db="EMBL/GenBank/DDBJ databases">
        <title>Draft genome sequence of Aduncisulcus paluster, a free-living microaerophilic Fornicata.</title>
        <authorList>
            <person name="Yuyama I."/>
            <person name="Kume K."/>
            <person name="Tamura T."/>
            <person name="Inagaki Y."/>
            <person name="Hashimoto T."/>
        </authorList>
    </citation>
    <scope>NUCLEOTIDE SEQUENCE</scope>
    <source>
        <strain evidence="4">NY0171</strain>
    </source>
</reference>